<dbReference type="InterPro" id="IPR005531">
    <property type="entry name" value="Asp23"/>
</dbReference>
<keyword evidence="2" id="KW-0472">Membrane</keyword>
<dbReference type="Pfam" id="PF03780">
    <property type="entry name" value="Asp23"/>
    <property type="match status" value="1"/>
</dbReference>
<dbReference type="Proteomes" id="UP000093514">
    <property type="component" value="Unassembled WGS sequence"/>
</dbReference>
<evidence type="ECO:0000313" key="4">
    <source>
        <dbReference type="Proteomes" id="UP000093514"/>
    </source>
</evidence>
<proteinExistence type="inferred from homology"/>
<gene>
    <name evidence="3" type="ORF">U472_05580</name>
</gene>
<protein>
    <recommendedName>
        <fullName evidence="5">Alkaline shock response membrane anchor protein AmaP</fullName>
    </recommendedName>
</protein>
<name>A0A1C0A9J9_9FIRM</name>
<dbReference type="RefSeq" id="WP_068716376.1">
    <property type="nucleotide sequence ID" value="NZ_LWDV01000008.1"/>
</dbReference>
<dbReference type="EMBL" id="LWDV01000008">
    <property type="protein sequence ID" value="OCL26958.1"/>
    <property type="molecule type" value="Genomic_DNA"/>
</dbReference>
<comment type="caution">
    <text evidence="3">The sequence shown here is derived from an EMBL/GenBank/DDBJ whole genome shotgun (WGS) entry which is preliminary data.</text>
</comment>
<sequence>MKVIDKLLVLLIDVIIMVLSILIIGLYSGILDIEYLVASLQGYTVGIEGIIVGGALFLISVRILQLFFRKKKIKKAIVAKNELGDVNISLDAINSLVHDIVKQESNTKDIQSQIRVKENGVHVYLNLVVDSRTIIPELSERLQEILKDRVSESTGVKISKVQILIKEIKREERVRLD</sequence>
<evidence type="ECO:0000313" key="3">
    <source>
        <dbReference type="EMBL" id="OCL26958.1"/>
    </source>
</evidence>
<feature type="transmembrane region" description="Helical" evidence="2">
    <location>
        <begin position="7"/>
        <end position="30"/>
    </location>
</feature>
<keyword evidence="2" id="KW-1133">Transmembrane helix</keyword>
<accession>A0A1C0A9J9</accession>
<evidence type="ECO:0008006" key="5">
    <source>
        <dbReference type="Google" id="ProtNLM"/>
    </source>
</evidence>
<organism evidence="3 4">
    <name type="scientific">Orenia metallireducens</name>
    <dbReference type="NCBI Taxonomy" id="1413210"/>
    <lineage>
        <taxon>Bacteria</taxon>
        <taxon>Bacillati</taxon>
        <taxon>Bacillota</taxon>
        <taxon>Clostridia</taxon>
        <taxon>Halanaerobiales</taxon>
        <taxon>Halobacteroidaceae</taxon>
        <taxon>Orenia</taxon>
    </lineage>
</organism>
<keyword evidence="2" id="KW-0812">Transmembrane</keyword>
<reference evidence="4" key="1">
    <citation type="submission" date="2016-07" db="EMBL/GenBank/DDBJ databases">
        <authorList>
            <person name="Florea S."/>
            <person name="Webb J.S."/>
            <person name="Jaromczyk J."/>
            <person name="Schardl C.L."/>
        </authorList>
    </citation>
    <scope>NUCLEOTIDE SEQUENCE [LARGE SCALE GENOMIC DNA]</scope>
    <source>
        <strain evidence="4">Z6</strain>
    </source>
</reference>
<dbReference type="NCBIfam" id="NF033218">
    <property type="entry name" value="anchor_AmaP"/>
    <property type="match status" value="1"/>
</dbReference>
<comment type="similarity">
    <text evidence="1">Belongs to the asp23 family.</text>
</comment>
<evidence type="ECO:0000256" key="2">
    <source>
        <dbReference type="SAM" id="Phobius"/>
    </source>
</evidence>
<evidence type="ECO:0000256" key="1">
    <source>
        <dbReference type="ARBA" id="ARBA00005721"/>
    </source>
</evidence>
<dbReference type="OrthoDB" id="1679795at2"/>
<reference evidence="3 4" key="2">
    <citation type="submission" date="2016-08" db="EMBL/GenBank/DDBJ databases">
        <title>Orenia metallireducens sp. nov. strain Z6, a Novel Metal-reducing Firmicute from the Deep Subsurface.</title>
        <authorList>
            <person name="Maxim B.I."/>
            <person name="Kenneth K."/>
            <person name="Flynn T.M."/>
            <person name="Oloughlin E.J."/>
            <person name="Locke R.A."/>
            <person name="Weber J.R."/>
            <person name="Egan S.M."/>
            <person name="Mackie R.I."/>
            <person name="Cann I.K."/>
        </authorList>
    </citation>
    <scope>NUCLEOTIDE SEQUENCE [LARGE SCALE GENOMIC DNA]</scope>
    <source>
        <strain evidence="3 4">Z6</strain>
    </source>
</reference>
<dbReference type="AlphaFoldDB" id="A0A1C0A9J9"/>
<keyword evidence="4" id="KW-1185">Reference proteome</keyword>
<feature type="transmembrane region" description="Helical" evidence="2">
    <location>
        <begin position="42"/>
        <end position="64"/>
    </location>
</feature>